<evidence type="ECO:0000313" key="4">
    <source>
        <dbReference type="EMBL" id="TDQ30616.1"/>
    </source>
</evidence>
<keyword evidence="5" id="KW-1185">Reference proteome</keyword>
<reference evidence="4 5" key="1">
    <citation type="submission" date="2019-03" db="EMBL/GenBank/DDBJ databases">
        <title>Genomic Encyclopedia of Archaeal and Bacterial Type Strains, Phase II (KMG-II): from individual species to whole genera.</title>
        <authorList>
            <person name="Goeker M."/>
        </authorList>
    </citation>
    <scope>NUCLEOTIDE SEQUENCE [LARGE SCALE GENOMIC DNA]</scope>
    <source>
        <strain evidence="4 5">DSM 18435</strain>
    </source>
</reference>
<dbReference type="Gene3D" id="3.40.50.150">
    <property type="entry name" value="Vaccinia Virus protein VP39"/>
    <property type="match status" value="1"/>
</dbReference>
<proteinExistence type="predicted"/>
<sequence>MQPHTLSTLKSPFERDVYRGLTDYPKHLSSKYFYDKAGDQLFQDIMEMPEYYLTRCEFRLLETNRADICRQFAKGRQPFNLIELGAGDGKKTKILLKELLEQQADFKYLPIDISGNVLEQLQRSVEKEIPGVAIHPMEGTYFEILEKLQDVKERKVILFLGSNIGNLLHKKAIEFLKGIRQLMGPEDLLFIGFDQKKDPQTILDAYNDPAGITEAFNKNILVRMNRELDANFEPDNFKHWETYDPETGTARSYLVSTKKQSVYLGKLDLQITLEAWESIHTEISQKYDHRTVQWLADEAGLGIGQVFEDLDGCYKNYIFTGK</sequence>
<dbReference type="InterPro" id="IPR017804">
    <property type="entry name" value="MeTrfase_EgtD-like"/>
</dbReference>
<dbReference type="InterPro" id="IPR019257">
    <property type="entry name" value="MeTrfase_dom"/>
</dbReference>
<evidence type="ECO:0000313" key="5">
    <source>
        <dbReference type="Proteomes" id="UP000295468"/>
    </source>
</evidence>
<feature type="domain" description="Histidine-specific methyltransferase SAM-dependent" evidence="3">
    <location>
        <begin position="13"/>
        <end position="318"/>
    </location>
</feature>
<dbReference type="PANTHER" id="PTHR43397:SF1">
    <property type="entry name" value="ERGOTHIONEINE BIOSYNTHESIS PROTEIN 1"/>
    <property type="match status" value="1"/>
</dbReference>
<protein>
    <submittedName>
        <fullName evidence="4">Dimethylhistidine N-methyltransferase</fullName>
    </submittedName>
</protein>
<dbReference type="NCBIfam" id="TIGR03438">
    <property type="entry name" value="egtD_ergothio"/>
    <property type="match status" value="1"/>
</dbReference>
<dbReference type="InterPro" id="IPR029063">
    <property type="entry name" value="SAM-dependent_MTases_sf"/>
</dbReference>
<accession>A0A4R6TIM5</accession>
<dbReference type="Proteomes" id="UP000295468">
    <property type="component" value="Unassembled WGS sequence"/>
</dbReference>
<keyword evidence="1 4" id="KW-0489">Methyltransferase</keyword>
<dbReference type="EMBL" id="SNYI01000002">
    <property type="protein sequence ID" value="TDQ30616.1"/>
    <property type="molecule type" value="Genomic_DNA"/>
</dbReference>
<name>A0A4R6TIM5_9FLAO</name>
<dbReference type="GO" id="GO:0008168">
    <property type="term" value="F:methyltransferase activity"/>
    <property type="evidence" value="ECO:0007669"/>
    <property type="project" value="UniProtKB-KW"/>
</dbReference>
<organism evidence="4 5">
    <name type="scientific">Zeaxanthinibacter enoshimensis</name>
    <dbReference type="NCBI Taxonomy" id="392009"/>
    <lineage>
        <taxon>Bacteria</taxon>
        <taxon>Pseudomonadati</taxon>
        <taxon>Bacteroidota</taxon>
        <taxon>Flavobacteriia</taxon>
        <taxon>Flavobacteriales</taxon>
        <taxon>Flavobacteriaceae</taxon>
        <taxon>Zeaxanthinibacter</taxon>
    </lineage>
</organism>
<dbReference type="SUPFAM" id="SSF53335">
    <property type="entry name" value="S-adenosyl-L-methionine-dependent methyltransferases"/>
    <property type="match status" value="1"/>
</dbReference>
<dbReference type="InterPro" id="IPR051128">
    <property type="entry name" value="EgtD_Methyltrsf_superfamily"/>
</dbReference>
<evidence type="ECO:0000256" key="1">
    <source>
        <dbReference type="ARBA" id="ARBA00022603"/>
    </source>
</evidence>
<dbReference type="PIRSF" id="PIRSF018005">
    <property type="entry name" value="UCP018005"/>
    <property type="match status" value="1"/>
</dbReference>
<dbReference type="InterPro" id="IPR035094">
    <property type="entry name" value="EgtD"/>
</dbReference>
<evidence type="ECO:0000259" key="3">
    <source>
        <dbReference type="Pfam" id="PF10017"/>
    </source>
</evidence>
<dbReference type="RefSeq" id="WP_133643509.1">
    <property type="nucleotide sequence ID" value="NZ_SNYI01000002.1"/>
</dbReference>
<dbReference type="Pfam" id="PF10017">
    <property type="entry name" value="Methyltransf_33"/>
    <property type="match status" value="1"/>
</dbReference>
<dbReference type="PANTHER" id="PTHR43397">
    <property type="entry name" value="ERGOTHIONEINE BIOSYNTHESIS PROTEIN 1"/>
    <property type="match status" value="1"/>
</dbReference>
<comment type="caution">
    <text evidence="4">The sequence shown here is derived from an EMBL/GenBank/DDBJ whole genome shotgun (WGS) entry which is preliminary data.</text>
</comment>
<keyword evidence="2 4" id="KW-0808">Transferase</keyword>
<evidence type="ECO:0000256" key="2">
    <source>
        <dbReference type="ARBA" id="ARBA00022679"/>
    </source>
</evidence>
<dbReference type="OrthoDB" id="5289726at2"/>
<gene>
    <name evidence="4" type="ORF">CLV82_1303</name>
</gene>
<dbReference type="GO" id="GO:0032259">
    <property type="term" value="P:methylation"/>
    <property type="evidence" value="ECO:0007669"/>
    <property type="project" value="UniProtKB-KW"/>
</dbReference>
<dbReference type="AlphaFoldDB" id="A0A4R6TIM5"/>